<organism evidence="2 3">
    <name type="scientific">Thiorhodovibrio winogradskyi</name>
    <dbReference type="NCBI Taxonomy" id="77007"/>
    <lineage>
        <taxon>Bacteria</taxon>
        <taxon>Pseudomonadati</taxon>
        <taxon>Pseudomonadota</taxon>
        <taxon>Gammaproteobacteria</taxon>
        <taxon>Chromatiales</taxon>
        <taxon>Chromatiaceae</taxon>
        <taxon>Thiorhodovibrio</taxon>
    </lineage>
</organism>
<dbReference type="Gene3D" id="2.70.98.70">
    <property type="match status" value="1"/>
</dbReference>
<keyword evidence="3" id="KW-1185">Reference proteome</keyword>
<dbReference type="EMBL" id="CP121472">
    <property type="protein sequence ID" value="WPL19451.1"/>
    <property type="molecule type" value="Genomic_DNA"/>
</dbReference>
<evidence type="ECO:0000313" key="2">
    <source>
        <dbReference type="EMBL" id="WPL19451.1"/>
    </source>
</evidence>
<gene>
    <name evidence="2" type="ORF">Thiowin_04578</name>
</gene>
<evidence type="ECO:0000313" key="3">
    <source>
        <dbReference type="Proteomes" id="UP001432180"/>
    </source>
</evidence>
<proteinExistence type="predicted"/>
<protein>
    <recommendedName>
        <fullName evidence="1">Heparinase II/III-like C-terminal domain-containing protein</fullName>
    </recommendedName>
</protein>
<name>A0ABZ0SHP0_9GAMM</name>
<dbReference type="RefSeq" id="WP_328985193.1">
    <property type="nucleotide sequence ID" value="NZ_CP121472.1"/>
</dbReference>
<reference evidence="2 3" key="1">
    <citation type="journal article" date="2023" name="Microorganisms">
        <title>Thiorhodovibrio frisius and Trv. litoralis spp. nov., Two Novel Members from a Clade of Fastidious Purple Sulfur Bacteria That Exhibit Unique Red-Shifted Light-Harvesting Capabilities.</title>
        <authorList>
            <person name="Methner A."/>
            <person name="Kuzyk S.B."/>
            <person name="Petersen J."/>
            <person name="Bauer S."/>
            <person name="Brinkmann H."/>
            <person name="Sichau K."/>
            <person name="Wanner G."/>
            <person name="Wolf J."/>
            <person name="Neumann-Schaal M."/>
            <person name="Henke P."/>
            <person name="Tank M."/>
            <person name="Sproer C."/>
            <person name="Bunk B."/>
            <person name="Overmann J."/>
        </authorList>
    </citation>
    <scope>NUCLEOTIDE SEQUENCE [LARGE SCALE GENOMIC DNA]</scope>
    <source>
        <strain evidence="2 3">DSM 6702</strain>
    </source>
</reference>
<evidence type="ECO:0000259" key="1">
    <source>
        <dbReference type="Pfam" id="PF07940"/>
    </source>
</evidence>
<feature type="domain" description="Heparinase II/III-like C-terminal" evidence="1">
    <location>
        <begin position="14"/>
        <end position="98"/>
    </location>
</feature>
<accession>A0ABZ0SHP0</accession>
<dbReference type="Proteomes" id="UP001432180">
    <property type="component" value="Chromosome"/>
</dbReference>
<sequence length="102" mass="11807">MGTYQVFDDLERFKVSPLLVSAAHDGYRRLPGRPVHRRHWQLAEDRLVVSDRIESEVRSAVARFHLHPQAKASIEEACGVLRLPVGAPIRWRVSFFKHRNLP</sequence>
<dbReference type="InterPro" id="IPR012480">
    <property type="entry name" value="Hepar_II_III_C"/>
</dbReference>
<dbReference type="Pfam" id="PF07940">
    <property type="entry name" value="Hepar_II_III_C"/>
    <property type="match status" value="1"/>
</dbReference>